<dbReference type="Pfam" id="PF13859">
    <property type="entry name" value="BNR_3"/>
    <property type="match status" value="1"/>
</dbReference>
<feature type="domain" description="Trans-sialidase C-terminal" evidence="2">
    <location>
        <begin position="154"/>
        <end position="349"/>
    </location>
</feature>
<organism evidence="3 4">
    <name type="scientific">Trypanosoma conorhini</name>
    <dbReference type="NCBI Taxonomy" id="83891"/>
    <lineage>
        <taxon>Eukaryota</taxon>
        <taxon>Discoba</taxon>
        <taxon>Euglenozoa</taxon>
        <taxon>Kinetoplastea</taxon>
        <taxon>Metakinetoplastina</taxon>
        <taxon>Trypanosomatida</taxon>
        <taxon>Trypanosomatidae</taxon>
        <taxon>Trypanosoma</taxon>
    </lineage>
</organism>
<dbReference type="Proteomes" id="UP000284403">
    <property type="component" value="Unassembled WGS sequence"/>
</dbReference>
<sequence>GDTWTEALGTLSRVWGNSPKRTGYGDQSGLAAATINGKRALLFTHPVFPQSNSYANQIHLWLSDGARIFDVGPISPESQFSATSSTLLYANDKLFSLYERKEAKTQRFVLVRLDDQLERIKEVLAQWDKLEKDFSQLCTSLGAAVACDGSARSVGFLSNTGSAAHWSDEYLGVDAAVSGATKVTNGFEFSGSNSRAEWPVGAQGQNQRYHFANYYFILLATVTVNDPKGGVSVFGVRLNGTDSAGNRFGLLCSGDNKWVVKSRTGEKVAQGATCEPNKQYYVLLTLEYGRFLFFVNGEALKLAGADAAALAKKDGEEIVHFYFGADDGMSGVDGSVTVKNVFLMSRPLHIIESEIPNNGAGSGANKDESSVRAHGSRVLLLLLGLWGLAAFY</sequence>
<dbReference type="CDD" id="cd15482">
    <property type="entry name" value="Sialidase_non-viral"/>
    <property type="match status" value="1"/>
</dbReference>
<dbReference type="GeneID" id="40323580"/>
<dbReference type="PRINTS" id="PR01803">
    <property type="entry name" value="TCSIALIDASE"/>
</dbReference>
<protein>
    <submittedName>
        <fullName evidence="3">Trans-sialidase</fullName>
    </submittedName>
</protein>
<dbReference type="Pfam" id="PF22925">
    <property type="entry name" value="TS_C"/>
    <property type="match status" value="1"/>
</dbReference>
<gene>
    <name evidence="3" type="ORF">Tco025E_09969</name>
</gene>
<dbReference type="InterPro" id="IPR036278">
    <property type="entry name" value="Sialidase_sf"/>
</dbReference>
<reference evidence="3 4" key="1">
    <citation type="journal article" date="2018" name="BMC Genomics">
        <title>Genomic comparison of Trypanosoma conorhini and Trypanosoma rangeli to Trypanosoma cruzi strains of high and low virulence.</title>
        <authorList>
            <person name="Bradwell K.R."/>
            <person name="Koparde V.N."/>
            <person name="Matveyev A.V."/>
            <person name="Serrano M.G."/>
            <person name="Alves J.M."/>
            <person name="Parikh H."/>
            <person name="Huang B."/>
            <person name="Lee V."/>
            <person name="Espinosa-Alvarez O."/>
            <person name="Ortiz P.A."/>
            <person name="Costa-Martins A.G."/>
            <person name="Teixeira M.M."/>
            <person name="Buck G.A."/>
        </authorList>
    </citation>
    <scope>NUCLEOTIDE SEQUENCE [LARGE SCALE GENOMIC DNA]</scope>
    <source>
        <strain evidence="3 4">025E</strain>
    </source>
</reference>
<dbReference type="Pfam" id="PF11052">
    <property type="entry name" value="Tr-sialidase_C"/>
    <property type="match status" value="1"/>
</dbReference>
<evidence type="ECO:0000313" key="4">
    <source>
        <dbReference type="Proteomes" id="UP000284403"/>
    </source>
</evidence>
<dbReference type="AlphaFoldDB" id="A0A422MS50"/>
<dbReference type="Gene3D" id="2.120.10.10">
    <property type="match status" value="1"/>
</dbReference>
<dbReference type="SUPFAM" id="SSF50939">
    <property type="entry name" value="Sialidases"/>
    <property type="match status" value="1"/>
</dbReference>
<dbReference type="SUPFAM" id="SSF49899">
    <property type="entry name" value="Concanavalin A-like lectins/glucanases"/>
    <property type="match status" value="1"/>
</dbReference>
<dbReference type="InterPro" id="IPR013320">
    <property type="entry name" value="ConA-like_dom_sf"/>
</dbReference>
<accession>A0A422MS50</accession>
<dbReference type="Gene3D" id="2.60.120.200">
    <property type="match status" value="1"/>
</dbReference>
<feature type="non-terminal residue" evidence="3">
    <location>
        <position position="1"/>
    </location>
</feature>
<dbReference type="InterPro" id="IPR055239">
    <property type="entry name" value="TS_C"/>
</dbReference>
<dbReference type="InterPro" id="IPR011040">
    <property type="entry name" value="Sialidase"/>
</dbReference>
<evidence type="ECO:0000259" key="2">
    <source>
        <dbReference type="Pfam" id="PF22925"/>
    </source>
</evidence>
<evidence type="ECO:0000259" key="1">
    <source>
        <dbReference type="Pfam" id="PF13859"/>
    </source>
</evidence>
<dbReference type="GO" id="GO:0004308">
    <property type="term" value="F:exo-alpha-sialidase activity"/>
    <property type="evidence" value="ECO:0007669"/>
    <property type="project" value="InterPro"/>
</dbReference>
<dbReference type="RefSeq" id="XP_029223238.1">
    <property type="nucleotide sequence ID" value="XM_029376764.1"/>
</dbReference>
<name>A0A422MS50_9TRYP</name>
<feature type="domain" description="Sialidase" evidence="1">
    <location>
        <begin position="1"/>
        <end position="99"/>
    </location>
</feature>
<keyword evidence="4" id="KW-1185">Reference proteome</keyword>
<dbReference type="InterPro" id="IPR021287">
    <property type="entry name" value="Trans-sialidase_CS"/>
</dbReference>
<dbReference type="InterPro" id="IPR008377">
    <property type="entry name" value="Sialidase_trypan"/>
</dbReference>
<evidence type="ECO:0000313" key="3">
    <source>
        <dbReference type="EMBL" id="RNE96055.1"/>
    </source>
</evidence>
<comment type="caution">
    <text evidence="3">The sequence shown here is derived from an EMBL/GenBank/DDBJ whole genome shotgun (WGS) entry which is preliminary data.</text>
</comment>
<dbReference type="OrthoDB" id="251889at2759"/>
<proteinExistence type="predicted"/>
<dbReference type="EMBL" id="MKKU01001326">
    <property type="protein sequence ID" value="RNE96055.1"/>
    <property type="molecule type" value="Genomic_DNA"/>
</dbReference>